<sequence>MEAVFGIAFVLVIWVVPLVVTALKGKYGMAVFGVAFHFLWWVGAIRLAKPDSFWSRRFYDDDRLREAVRRFE</sequence>
<keyword evidence="1" id="KW-1133">Transmembrane helix</keyword>
<feature type="transmembrane region" description="Helical" evidence="1">
    <location>
        <begin position="5"/>
        <end position="23"/>
    </location>
</feature>
<dbReference type="AlphaFoldDB" id="A0A3Q9EN79"/>
<keyword evidence="1" id="KW-0812">Transmembrane</keyword>
<dbReference type="RefSeq" id="WP_126387543.1">
    <property type="nucleotide sequence ID" value="NZ_CP034539.1"/>
</dbReference>
<organism evidence="2 3">
    <name type="scientific">Streptomyces cyaneochromogenes</name>
    <dbReference type="NCBI Taxonomy" id="2496836"/>
    <lineage>
        <taxon>Bacteria</taxon>
        <taxon>Bacillati</taxon>
        <taxon>Actinomycetota</taxon>
        <taxon>Actinomycetes</taxon>
        <taxon>Kitasatosporales</taxon>
        <taxon>Streptomycetaceae</taxon>
        <taxon>Streptomyces</taxon>
    </lineage>
</organism>
<dbReference type="KEGG" id="scya:EJ357_00510"/>
<feature type="transmembrane region" description="Helical" evidence="1">
    <location>
        <begin position="29"/>
        <end position="48"/>
    </location>
</feature>
<keyword evidence="3" id="KW-1185">Reference proteome</keyword>
<proteinExistence type="predicted"/>
<name>A0A3Q9EN79_9ACTN</name>
<evidence type="ECO:0000313" key="2">
    <source>
        <dbReference type="EMBL" id="AZQ32146.1"/>
    </source>
</evidence>
<accession>A0A3Q9EN79</accession>
<dbReference type="OrthoDB" id="8535577at2"/>
<dbReference type="Proteomes" id="UP000280298">
    <property type="component" value="Chromosome"/>
</dbReference>
<dbReference type="EMBL" id="CP034539">
    <property type="protein sequence ID" value="AZQ32146.1"/>
    <property type="molecule type" value="Genomic_DNA"/>
</dbReference>
<protein>
    <submittedName>
        <fullName evidence="2">Uncharacterized protein</fullName>
    </submittedName>
</protein>
<evidence type="ECO:0000256" key="1">
    <source>
        <dbReference type="SAM" id="Phobius"/>
    </source>
</evidence>
<evidence type="ECO:0000313" key="3">
    <source>
        <dbReference type="Proteomes" id="UP000280298"/>
    </source>
</evidence>
<gene>
    <name evidence="2" type="ORF">EJ357_00510</name>
</gene>
<keyword evidence="1" id="KW-0472">Membrane</keyword>
<reference evidence="2 3" key="1">
    <citation type="journal article" date="2019" name="Int. J. Syst. Evol. Microbiol.">
        <title>Streptomyces cyaneochromogenes sp. nov., a blue pigment-producing actinomycete from manganese-contaminated soil.</title>
        <authorList>
            <person name="Tang X."/>
            <person name="Zhao J."/>
            <person name="Li K."/>
            <person name="Chen Z."/>
            <person name="Sun Y."/>
            <person name="Gao J."/>
        </authorList>
    </citation>
    <scope>NUCLEOTIDE SEQUENCE [LARGE SCALE GENOMIC DNA]</scope>
    <source>
        <strain evidence="2 3">MK-45</strain>
    </source>
</reference>